<dbReference type="Gene3D" id="2.40.10.10">
    <property type="entry name" value="Trypsin-like serine proteases"/>
    <property type="match status" value="2"/>
</dbReference>
<keyword evidence="3 5" id="KW-0378">Hydrolase</keyword>
<dbReference type="GO" id="GO:0006508">
    <property type="term" value="P:proteolysis"/>
    <property type="evidence" value="ECO:0007669"/>
    <property type="project" value="UniProtKB-KW"/>
</dbReference>
<dbReference type="PANTHER" id="PTHR43343:SF3">
    <property type="entry name" value="PROTEASE DO-LIKE 8, CHLOROPLASTIC"/>
    <property type="match status" value="1"/>
</dbReference>
<reference evidence="5 6" key="1">
    <citation type="submission" date="2021-03" db="EMBL/GenBank/DDBJ databases">
        <title>Genomic Encyclopedia of Type Strains, Phase IV (KMG-IV): sequencing the most valuable type-strain genomes for metagenomic binning, comparative biology and taxonomic classification.</title>
        <authorList>
            <person name="Goeker M."/>
        </authorList>
    </citation>
    <scope>NUCLEOTIDE SEQUENCE [LARGE SCALE GENOMIC DNA]</scope>
    <source>
        <strain evidence="5 6">DSM 26806</strain>
    </source>
</reference>
<dbReference type="InterPro" id="IPR051201">
    <property type="entry name" value="Chloro_Bact_Ser_Proteases"/>
</dbReference>
<name>A0ABS4JJ57_9BACL</name>
<dbReference type="Proteomes" id="UP001519288">
    <property type="component" value="Unassembled WGS sequence"/>
</dbReference>
<sequence length="389" mass="40711">MSIQGKAAALLFIGTVLGSSGCFSVSAQGSHQAVPVKSVTATAKPNSKTMSTVKAPVQKNVAPSTVDIIPQIIKKVSPSVVGIIGQTSENDSSTQVKQSTSLYDLAHGTGVILRSDGWIVTNAHVVSGLSNAIVVTSDGKTYGITESYVDEMSDLALIKIVAKSLHPATFAASSKNTVVGETVIALGTPVSFSLRNSATTGIVSGLNRAVNAAYRLIQTDAAINPGNSGGPLLNLKGEVIGINSMKFEAVGVENMGFSIPVETVNYITNQLFKYGEVRRASLGVKLEESWSASMGLPGNDPLTVTNIFSKEAKAAGIVEGDVLYKVNGRRITSVVDLNELLKSFLPGQTVTLWMQSDGDIVTRKLLLSKDQGNIGSEIDDEAPSNDDAV</sequence>
<dbReference type="PRINTS" id="PR00834">
    <property type="entry name" value="PROTEASES2C"/>
</dbReference>
<gene>
    <name evidence="5" type="ORF">J2Z69_002796</name>
</gene>
<dbReference type="SUPFAM" id="SSF50494">
    <property type="entry name" value="Trypsin-like serine proteases"/>
    <property type="match status" value="1"/>
</dbReference>
<dbReference type="PROSITE" id="PS51257">
    <property type="entry name" value="PROKAR_LIPOPROTEIN"/>
    <property type="match status" value="1"/>
</dbReference>
<dbReference type="InterPro" id="IPR001940">
    <property type="entry name" value="Peptidase_S1C"/>
</dbReference>
<keyword evidence="4" id="KW-0720">Serine protease</keyword>
<evidence type="ECO:0000313" key="6">
    <source>
        <dbReference type="Proteomes" id="UP001519288"/>
    </source>
</evidence>
<accession>A0ABS4JJ57</accession>
<evidence type="ECO:0000256" key="1">
    <source>
        <dbReference type="ARBA" id="ARBA00010541"/>
    </source>
</evidence>
<comment type="caution">
    <text evidence="5">The sequence shown here is derived from an EMBL/GenBank/DDBJ whole genome shotgun (WGS) entry which is preliminary data.</text>
</comment>
<dbReference type="SUPFAM" id="SSF50156">
    <property type="entry name" value="PDZ domain-like"/>
    <property type="match status" value="1"/>
</dbReference>
<keyword evidence="6" id="KW-1185">Reference proteome</keyword>
<dbReference type="EC" id="3.4.21.107" evidence="5"/>
<dbReference type="InterPro" id="IPR043504">
    <property type="entry name" value="Peptidase_S1_PA_chymotrypsin"/>
</dbReference>
<protein>
    <submittedName>
        <fullName evidence="5">Serine protease Do</fullName>
        <ecNumber evidence="5">3.4.21.107</ecNumber>
    </submittedName>
</protein>
<proteinExistence type="inferred from homology"/>
<evidence type="ECO:0000313" key="5">
    <source>
        <dbReference type="EMBL" id="MBP2001740.1"/>
    </source>
</evidence>
<dbReference type="InterPro" id="IPR009003">
    <property type="entry name" value="Peptidase_S1_PA"/>
</dbReference>
<dbReference type="Gene3D" id="2.30.42.10">
    <property type="match status" value="1"/>
</dbReference>
<evidence type="ECO:0000256" key="3">
    <source>
        <dbReference type="ARBA" id="ARBA00022801"/>
    </source>
</evidence>
<dbReference type="RefSeq" id="WP_209863646.1">
    <property type="nucleotide sequence ID" value="NZ_JAGGLD010000005.1"/>
</dbReference>
<keyword evidence="2 5" id="KW-0645">Protease</keyword>
<dbReference type="Pfam" id="PF13365">
    <property type="entry name" value="Trypsin_2"/>
    <property type="match status" value="1"/>
</dbReference>
<dbReference type="InterPro" id="IPR036034">
    <property type="entry name" value="PDZ_sf"/>
</dbReference>
<comment type="similarity">
    <text evidence="1">Belongs to the peptidase S1C family.</text>
</comment>
<organism evidence="5 6">
    <name type="scientific">Paenibacillus shirakamiensis</name>
    <dbReference type="NCBI Taxonomy" id="1265935"/>
    <lineage>
        <taxon>Bacteria</taxon>
        <taxon>Bacillati</taxon>
        <taxon>Bacillota</taxon>
        <taxon>Bacilli</taxon>
        <taxon>Bacillales</taxon>
        <taxon>Paenibacillaceae</taxon>
        <taxon>Paenibacillus</taxon>
    </lineage>
</organism>
<evidence type="ECO:0000256" key="2">
    <source>
        <dbReference type="ARBA" id="ARBA00022670"/>
    </source>
</evidence>
<dbReference type="GO" id="GO:0008233">
    <property type="term" value="F:peptidase activity"/>
    <property type="evidence" value="ECO:0007669"/>
    <property type="project" value="UniProtKB-KW"/>
</dbReference>
<dbReference type="PANTHER" id="PTHR43343">
    <property type="entry name" value="PEPTIDASE S12"/>
    <property type="match status" value="1"/>
</dbReference>
<evidence type="ECO:0000256" key="4">
    <source>
        <dbReference type="ARBA" id="ARBA00022825"/>
    </source>
</evidence>
<dbReference type="EMBL" id="JAGGLD010000005">
    <property type="protein sequence ID" value="MBP2001740.1"/>
    <property type="molecule type" value="Genomic_DNA"/>
</dbReference>